<protein>
    <submittedName>
        <fullName evidence="1">Uncharacterized protein</fullName>
    </submittedName>
</protein>
<comment type="caution">
    <text evidence="1">The sequence shown here is derived from an EMBL/GenBank/DDBJ whole genome shotgun (WGS) entry which is preliminary data.</text>
</comment>
<evidence type="ECO:0000313" key="2">
    <source>
        <dbReference type="Proteomes" id="UP000284706"/>
    </source>
</evidence>
<dbReference type="EMBL" id="NHYE01005536">
    <property type="protein sequence ID" value="PPQ70571.1"/>
    <property type="molecule type" value="Genomic_DNA"/>
</dbReference>
<reference evidence="1 2" key="1">
    <citation type="journal article" date="2018" name="Evol. Lett.">
        <title>Horizontal gene cluster transfer increased hallucinogenic mushroom diversity.</title>
        <authorList>
            <person name="Reynolds H.T."/>
            <person name="Vijayakumar V."/>
            <person name="Gluck-Thaler E."/>
            <person name="Korotkin H.B."/>
            <person name="Matheny P.B."/>
            <person name="Slot J.C."/>
        </authorList>
    </citation>
    <scope>NUCLEOTIDE SEQUENCE [LARGE SCALE GENOMIC DNA]</scope>
    <source>
        <strain evidence="1 2">SRW20</strain>
    </source>
</reference>
<organism evidence="1 2">
    <name type="scientific">Gymnopilus dilepis</name>
    <dbReference type="NCBI Taxonomy" id="231916"/>
    <lineage>
        <taxon>Eukaryota</taxon>
        <taxon>Fungi</taxon>
        <taxon>Dikarya</taxon>
        <taxon>Basidiomycota</taxon>
        <taxon>Agaricomycotina</taxon>
        <taxon>Agaricomycetes</taxon>
        <taxon>Agaricomycetidae</taxon>
        <taxon>Agaricales</taxon>
        <taxon>Agaricineae</taxon>
        <taxon>Hymenogastraceae</taxon>
        <taxon>Gymnopilus</taxon>
    </lineage>
</organism>
<dbReference type="AlphaFoldDB" id="A0A409VWE0"/>
<gene>
    <name evidence="1" type="ORF">CVT26_013187</name>
</gene>
<evidence type="ECO:0000313" key="1">
    <source>
        <dbReference type="EMBL" id="PPQ70571.1"/>
    </source>
</evidence>
<accession>A0A409VWE0</accession>
<sequence length="305" mass="34762">MEVVGDDNRLEYTGRSWGFASPRAEDVVDSEFGCYFFFFCWSSCSSRVENVDCGVVAASRVILERRYGGTTRAWVFWFRYSSRAGEHHSSYDTYHALEDLTLGHIVFQALCGWMDSDSRIFAWALLVFLSTVHRLPWYGGSQCGCRAMLERRRTSALYSICANRSSRSITRCSVRFWELGSGCCLELAEAGAGAVPTSKKFVCLRVDGGCWCCWEGVYAAESRVLRRYGCLPSLRKRLHRLWRVLRERVTRERRQWPITPMISRLRVDDLMSEDFGPTLANIGSCSASCVVPLFSPPVVDDFFLL</sequence>
<dbReference type="Proteomes" id="UP000284706">
    <property type="component" value="Unassembled WGS sequence"/>
</dbReference>
<dbReference type="InParanoid" id="A0A409VWE0"/>
<proteinExistence type="predicted"/>
<name>A0A409VWE0_9AGAR</name>
<keyword evidence="2" id="KW-1185">Reference proteome</keyword>